<accession>A0A6A8G336</accession>
<dbReference type="AlphaFoldDB" id="A0A6A8G336"/>
<organism evidence="1 2">
    <name type="scientific">Haloferax marinum</name>
    <dbReference type="NCBI Taxonomy" id="2666143"/>
    <lineage>
        <taxon>Archaea</taxon>
        <taxon>Methanobacteriati</taxon>
        <taxon>Methanobacteriota</taxon>
        <taxon>Stenosarchaea group</taxon>
        <taxon>Halobacteria</taxon>
        <taxon>Halobacteriales</taxon>
        <taxon>Haloferacaceae</taxon>
        <taxon>Haloferax</taxon>
    </lineage>
</organism>
<evidence type="ECO:0000313" key="2">
    <source>
        <dbReference type="Proteomes" id="UP000443423"/>
    </source>
</evidence>
<comment type="caution">
    <text evidence="1">The sequence shown here is derived from an EMBL/GenBank/DDBJ whole genome shotgun (WGS) entry which is preliminary data.</text>
</comment>
<dbReference type="SUPFAM" id="SSF56281">
    <property type="entry name" value="Metallo-hydrolase/oxidoreductase"/>
    <property type="match status" value="1"/>
</dbReference>
<keyword evidence="2" id="KW-1185">Reference proteome</keyword>
<dbReference type="Proteomes" id="UP000443423">
    <property type="component" value="Unassembled WGS sequence"/>
</dbReference>
<gene>
    <name evidence="1" type="ORF">GJR99_01570</name>
</gene>
<reference evidence="1 2" key="1">
    <citation type="submission" date="2019-11" db="EMBL/GenBank/DDBJ databases">
        <title>Whole genome sequence of Haloferax sp. MBLA0078.</title>
        <authorList>
            <person name="Seo M.-J."/>
            <person name="Cho E.-S."/>
        </authorList>
    </citation>
    <scope>NUCLEOTIDE SEQUENCE [LARGE SCALE GENOMIC DNA]</scope>
    <source>
        <strain evidence="1 2">MBLA0078</strain>
    </source>
</reference>
<protein>
    <submittedName>
        <fullName evidence="1">Uncharacterized protein</fullName>
    </submittedName>
</protein>
<evidence type="ECO:0000313" key="1">
    <source>
        <dbReference type="EMBL" id="MRW95259.1"/>
    </source>
</evidence>
<proteinExistence type="predicted"/>
<dbReference type="InterPro" id="IPR036866">
    <property type="entry name" value="RibonucZ/Hydroxyglut_hydro"/>
</dbReference>
<dbReference type="Gene3D" id="3.60.15.10">
    <property type="entry name" value="Ribonuclease Z/Hydroxyacylglutathione hydrolase-like"/>
    <property type="match status" value="1"/>
</dbReference>
<name>A0A6A8G336_9EURY</name>
<dbReference type="EMBL" id="WKJQ01000001">
    <property type="protein sequence ID" value="MRW95259.1"/>
    <property type="molecule type" value="Genomic_DNA"/>
</dbReference>
<sequence length="237" mass="26214">MHSPPYVTIMPMKGSGRAHLREVDRWDHGAGWLAYPDEAMQRASHAVEVDGDVWVFDPVDADGLDEFLDELGDVVGVVVGLDRHKRDAAAIATRHDVPVYVASWMTGVADELDAPVERFGTQLADSGFRTFRVVDRAVPPWQEVGFYHDETRTLILPEAVGTVDYYCAASERLGVHPMLRPFPPRRVLSQFDPERLLVGHGAGVMENAGDELRTALSNARKNLPSAYVSAFKSMVSD</sequence>